<dbReference type="Proteomes" id="UP000000841">
    <property type="component" value="Chromosome"/>
</dbReference>
<dbReference type="PROSITE" id="PS51192">
    <property type="entry name" value="HELICASE_ATP_BIND_1"/>
    <property type="match status" value="1"/>
</dbReference>
<dbReference type="GO" id="GO:0004386">
    <property type="term" value="F:helicase activity"/>
    <property type="evidence" value="ECO:0007669"/>
    <property type="project" value="UniProtKB-KW"/>
</dbReference>
<evidence type="ECO:0000256" key="1">
    <source>
        <dbReference type="ARBA" id="ARBA00022741"/>
    </source>
</evidence>
<evidence type="ECO:0000313" key="7">
    <source>
        <dbReference type="EMBL" id="ACU98480.1"/>
    </source>
</evidence>
<proteinExistence type="predicted"/>
<dbReference type="RefSeq" id="WP_015787790.1">
    <property type="nucleotide sequence ID" value="NC_013159.1"/>
</dbReference>
<dbReference type="InterPro" id="IPR049730">
    <property type="entry name" value="SNF2/RAD54-like_C"/>
</dbReference>
<dbReference type="Pfam" id="PF00176">
    <property type="entry name" value="SNF2-rel_dom"/>
    <property type="match status" value="1"/>
</dbReference>
<dbReference type="HOGENOM" id="CLU_307750_0_0_11"/>
<dbReference type="SMART" id="SM00490">
    <property type="entry name" value="HELICc"/>
    <property type="match status" value="1"/>
</dbReference>
<dbReference type="eggNOG" id="COG0553">
    <property type="taxonomic scope" value="Bacteria"/>
</dbReference>
<evidence type="ECO:0000313" key="8">
    <source>
        <dbReference type="Proteomes" id="UP000000841"/>
    </source>
</evidence>
<protein>
    <submittedName>
        <fullName evidence="7">DNA/RNA helicase, superfamily II, SNF2 family</fullName>
    </submittedName>
</protein>
<reference evidence="7 8" key="1">
    <citation type="journal article" date="2009" name="Stand. Genomic Sci.">
        <title>Complete genome sequence of Saccharomonospora viridis type strain (P101).</title>
        <authorList>
            <person name="Pati A."/>
            <person name="Sikorski J."/>
            <person name="Nolan M."/>
            <person name="Lapidus A."/>
            <person name="Copeland A."/>
            <person name="Glavina Del Rio T."/>
            <person name="Lucas S."/>
            <person name="Chen F."/>
            <person name="Tice H."/>
            <person name="Pitluck S."/>
            <person name="Cheng J.F."/>
            <person name="Chertkov O."/>
            <person name="Brettin T."/>
            <person name="Han C."/>
            <person name="Detter J.C."/>
            <person name="Kuske C."/>
            <person name="Bruce D."/>
            <person name="Goodwin L."/>
            <person name="Chain P."/>
            <person name="D'haeseleer P."/>
            <person name="Chen A."/>
            <person name="Palaniappan K."/>
            <person name="Ivanova N."/>
            <person name="Mavromatis K."/>
            <person name="Mikhailova N."/>
            <person name="Rohde M."/>
            <person name="Tindall B.J."/>
            <person name="Goker M."/>
            <person name="Bristow J."/>
            <person name="Eisen J.A."/>
            <person name="Markowitz V."/>
            <person name="Hugenholtz P."/>
            <person name="Kyrpides N.C."/>
            <person name="Klenk H.P."/>
        </authorList>
    </citation>
    <scope>NUCLEOTIDE SEQUENCE [LARGE SCALE GENOMIC DNA]</scope>
    <source>
        <strain evidence="8">ATCC 15386 / DSM 43017 / JCM 3036 / NBRC 12207 / P101</strain>
    </source>
</reference>
<dbReference type="InterPro" id="IPR038718">
    <property type="entry name" value="SNF2-like_sf"/>
</dbReference>
<dbReference type="GO" id="GO:0016787">
    <property type="term" value="F:hydrolase activity"/>
    <property type="evidence" value="ECO:0007669"/>
    <property type="project" value="UniProtKB-KW"/>
</dbReference>
<dbReference type="InterPro" id="IPR000330">
    <property type="entry name" value="SNF2_N"/>
</dbReference>
<evidence type="ECO:0000256" key="2">
    <source>
        <dbReference type="ARBA" id="ARBA00022801"/>
    </source>
</evidence>
<evidence type="ECO:0000259" key="5">
    <source>
        <dbReference type="PROSITE" id="PS51192"/>
    </source>
</evidence>
<dbReference type="CDD" id="cd18011">
    <property type="entry name" value="DEXDc_RapA"/>
    <property type="match status" value="1"/>
</dbReference>
<dbReference type="PROSITE" id="PS51194">
    <property type="entry name" value="HELICASE_CTER"/>
    <property type="match status" value="1"/>
</dbReference>
<dbReference type="AlphaFoldDB" id="C7MQ57"/>
<dbReference type="EMBL" id="CP001683">
    <property type="protein sequence ID" value="ACU98480.1"/>
    <property type="molecule type" value="Genomic_DNA"/>
</dbReference>
<dbReference type="InterPro" id="IPR014001">
    <property type="entry name" value="Helicase_ATP-bd"/>
</dbReference>
<name>C7MQ57_SACVD</name>
<dbReference type="InterPro" id="IPR001650">
    <property type="entry name" value="Helicase_C-like"/>
</dbReference>
<dbReference type="SUPFAM" id="SSF52540">
    <property type="entry name" value="P-loop containing nucleoside triphosphate hydrolases"/>
    <property type="match status" value="1"/>
</dbReference>
<sequence>MSSQHDVSRTVSASGSAHVAELFRDSEKNEVDIAAGSQIIVRDEEWLVRSVRRTARGELRVEATGASELVRDQDAVFYSSLDAIEVLDPRHTKLIADESPGFRSSRLWLESLLRQSPTPITDTRIVAGHHGLADSMEYQLRPAYQALSNLRPRILIGDAVGLGKTLEIGILLTELIKRGRGDRILVVTPRAVLEQFQREMWTRYSIPLVRLDSDGIQKVRQTLPATRNPFSYYKRVIVSIDTLKNPARYRHHLSGHRWDVVVIDECHNLINKGTQNNELARLLARQTDALILASATPHNGKRESFAELIGLLDPAAIADPKDYQASDIEHLYVRRHRNSPDVKLEVGHRWAPRRDPEIIPVEPTPEEQAVLEELTYAWLRPASGQAPVSGRGKTLFPWTLFKAFLSSPRALRESIRRRLKTLSTQDDGSAEVEALRRLDGLAEVAERRGAAKFDALLKHLADIGVGKGSDTRVVVFSERIQTLEWLRDELRRKLRLPDKAVQLLHAQLNDRDVQQVVEDFALEASPLRILLASDMASEGLNLHRQCHQLVHYDLPWSFIRIQQRNGRIDRYLQEHEPRITALALTSSDTDTVSDLRVVTKLLEKEHAANQALGDAGALLDVRDADLEEDRIMELLRQGKDLATEINDPEEVNPFAALIATGGEHADDPPVPTAPRSTLFDDDDNFLTEALHEITDNPGALDIHRDEDTDLLAFNTPADLAERLKDLPDSYLRDREVSSRIRVSAQRRFSEQRLAKARVEGKTLWPDVSYLAPSHPVLEWATSRALARFGRNQAPVMAAPVPEPVFLTQATWANSLGQPVLTRWGAITGLPDEPKVGDLREALERAGLKEHARNPGGVAGWIERLQSFVPAAVEAATEDLRRHRDEVEGDLLERLDEHRKRLSRWEQRALFVVEQAGGSARSKDAVASTRDEISELIDSLAAAGEPFVRVVGLIVPDRRTV</sequence>
<gene>
    <name evidence="7" type="ordered locus">Svir_35220</name>
</gene>
<organism evidence="7 8">
    <name type="scientific">Saccharomonospora viridis (strain ATCC 15386 / DSM 43017 / JCM 3036 / CCUG 5913 / NBRC 12207 / NCIMB 9602 / P101)</name>
    <name type="common">Thermoactinomyces viridis</name>
    <dbReference type="NCBI Taxonomy" id="471857"/>
    <lineage>
        <taxon>Bacteria</taxon>
        <taxon>Bacillati</taxon>
        <taxon>Actinomycetota</taxon>
        <taxon>Actinomycetes</taxon>
        <taxon>Pseudonocardiales</taxon>
        <taxon>Pseudonocardiaceae</taxon>
        <taxon>Saccharomonospora</taxon>
    </lineage>
</organism>
<evidence type="ECO:0000259" key="6">
    <source>
        <dbReference type="PROSITE" id="PS51194"/>
    </source>
</evidence>
<dbReference type="KEGG" id="svi:Svir_35220"/>
<keyword evidence="4" id="KW-0067">ATP-binding</keyword>
<keyword evidence="8" id="KW-1185">Reference proteome</keyword>
<dbReference type="Gene3D" id="3.40.50.300">
    <property type="entry name" value="P-loop containing nucleotide triphosphate hydrolases"/>
    <property type="match status" value="1"/>
</dbReference>
<feature type="domain" description="Helicase C-terminal" evidence="6">
    <location>
        <begin position="452"/>
        <end position="627"/>
    </location>
</feature>
<dbReference type="Gene3D" id="3.40.50.10810">
    <property type="entry name" value="Tandem AAA-ATPase domain"/>
    <property type="match status" value="1"/>
</dbReference>
<keyword evidence="3 7" id="KW-0347">Helicase</keyword>
<dbReference type="GO" id="GO:0005524">
    <property type="term" value="F:ATP binding"/>
    <property type="evidence" value="ECO:0007669"/>
    <property type="project" value="UniProtKB-KW"/>
</dbReference>
<dbReference type="Pfam" id="PF00271">
    <property type="entry name" value="Helicase_C"/>
    <property type="match status" value="1"/>
</dbReference>
<keyword evidence="2" id="KW-0378">Hydrolase</keyword>
<keyword evidence="1" id="KW-0547">Nucleotide-binding</keyword>
<dbReference type="InterPro" id="IPR027417">
    <property type="entry name" value="P-loop_NTPase"/>
</dbReference>
<accession>C7MQ57</accession>
<dbReference type="PANTHER" id="PTHR45766:SF6">
    <property type="entry name" value="SWI_SNF-RELATED MATRIX-ASSOCIATED ACTIN-DEPENDENT REGULATOR OF CHROMATIN SUBFAMILY A-LIKE PROTEIN 1"/>
    <property type="match status" value="1"/>
</dbReference>
<evidence type="ECO:0000256" key="4">
    <source>
        <dbReference type="ARBA" id="ARBA00022840"/>
    </source>
</evidence>
<dbReference type="SMART" id="SM00487">
    <property type="entry name" value="DEXDc"/>
    <property type="match status" value="1"/>
</dbReference>
<evidence type="ECO:0000256" key="3">
    <source>
        <dbReference type="ARBA" id="ARBA00022806"/>
    </source>
</evidence>
<dbReference type="InterPro" id="IPR057342">
    <property type="entry name" value="DEXDc_RapA"/>
</dbReference>
<dbReference type="PANTHER" id="PTHR45766">
    <property type="entry name" value="DNA ANNEALING HELICASE AND ENDONUCLEASE ZRANB3 FAMILY MEMBER"/>
    <property type="match status" value="1"/>
</dbReference>
<dbReference type="STRING" id="471857.Svir_35220"/>
<feature type="domain" description="Helicase ATP-binding" evidence="5">
    <location>
        <begin position="145"/>
        <end position="315"/>
    </location>
</feature>
<dbReference type="CDD" id="cd18793">
    <property type="entry name" value="SF2_C_SNF"/>
    <property type="match status" value="1"/>
</dbReference>